<dbReference type="Pfam" id="PF13193">
    <property type="entry name" value="AMP-binding_C"/>
    <property type="match status" value="1"/>
</dbReference>
<dbReference type="GO" id="GO:0016207">
    <property type="term" value="F:4-coumarate-CoA ligase activity"/>
    <property type="evidence" value="ECO:0007669"/>
    <property type="project" value="UniProtKB-EC"/>
</dbReference>
<dbReference type="InterPro" id="IPR025110">
    <property type="entry name" value="AMP-bd_C"/>
</dbReference>
<evidence type="ECO:0000259" key="14">
    <source>
        <dbReference type="Pfam" id="PF13193"/>
    </source>
</evidence>
<proteinExistence type="inferred from homology"/>
<dbReference type="CDD" id="cd05904">
    <property type="entry name" value="4CL"/>
    <property type="match status" value="1"/>
</dbReference>
<evidence type="ECO:0000259" key="13">
    <source>
        <dbReference type="Pfam" id="PF00501"/>
    </source>
</evidence>
<dbReference type="UniPathway" id="UPA00372">
    <property type="reaction ID" value="UER00547"/>
</dbReference>
<protein>
    <recommendedName>
        <fullName evidence="4">4-coumarate--CoA ligase</fullName>
        <ecNumber evidence="4">6.2.1.12</ecNumber>
    </recommendedName>
</protein>
<dbReference type="Proteomes" id="UP000325081">
    <property type="component" value="Unassembled WGS sequence"/>
</dbReference>
<evidence type="ECO:0000256" key="11">
    <source>
        <dbReference type="ARBA" id="ARBA00034252"/>
    </source>
</evidence>
<dbReference type="InterPro" id="IPR042099">
    <property type="entry name" value="ANL_N_sf"/>
</dbReference>
<evidence type="ECO:0000256" key="7">
    <source>
        <dbReference type="ARBA" id="ARBA00022840"/>
    </source>
</evidence>
<reference evidence="16" key="1">
    <citation type="journal article" date="2019" name="Curr. Biol.">
        <title>Genome Sequence of Striga asiatica Provides Insight into the Evolution of Plant Parasitism.</title>
        <authorList>
            <person name="Yoshida S."/>
            <person name="Kim S."/>
            <person name="Wafula E.K."/>
            <person name="Tanskanen J."/>
            <person name="Kim Y.M."/>
            <person name="Honaas L."/>
            <person name="Yang Z."/>
            <person name="Spallek T."/>
            <person name="Conn C.E."/>
            <person name="Ichihashi Y."/>
            <person name="Cheong K."/>
            <person name="Cui S."/>
            <person name="Der J.P."/>
            <person name="Gundlach H."/>
            <person name="Jiao Y."/>
            <person name="Hori C."/>
            <person name="Ishida J.K."/>
            <person name="Kasahara H."/>
            <person name="Kiba T."/>
            <person name="Kim M.S."/>
            <person name="Koo N."/>
            <person name="Laohavisit A."/>
            <person name="Lee Y.H."/>
            <person name="Lumba S."/>
            <person name="McCourt P."/>
            <person name="Mortimer J.C."/>
            <person name="Mutuku J.M."/>
            <person name="Nomura T."/>
            <person name="Sasaki-Sekimoto Y."/>
            <person name="Seto Y."/>
            <person name="Wang Y."/>
            <person name="Wakatake T."/>
            <person name="Sakakibara H."/>
            <person name="Demura T."/>
            <person name="Yamaguchi S."/>
            <person name="Yoneyama K."/>
            <person name="Manabe R.I."/>
            <person name="Nelson D.C."/>
            <person name="Schulman A.H."/>
            <person name="Timko M.P."/>
            <person name="dePamphilis C.W."/>
            <person name="Choi D."/>
            <person name="Shirasu K."/>
        </authorList>
    </citation>
    <scope>NUCLEOTIDE SEQUENCE [LARGE SCALE GENOMIC DNA]</scope>
    <source>
        <strain evidence="16">cv. UVA1</strain>
    </source>
</reference>
<comment type="catalytic activity">
    <reaction evidence="11">
        <text>(E)-4-coumarate + ATP + CoA = (E)-4-coumaroyl-CoA + AMP + diphosphate</text>
        <dbReference type="Rhea" id="RHEA:19641"/>
        <dbReference type="ChEBI" id="CHEBI:12876"/>
        <dbReference type="ChEBI" id="CHEBI:30616"/>
        <dbReference type="ChEBI" id="CHEBI:33019"/>
        <dbReference type="ChEBI" id="CHEBI:57287"/>
        <dbReference type="ChEBI" id="CHEBI:85008"/>
        <dbReference type="ChEBI" id="CHEBI:456215"/>
        <dbReference type="EC" id="6.2.1.12"/>
    </reaction>
    <physiologicalReaction direction="left-to-right" evidence="11">
        <dbReference type="Rhea" id="RHEA:19642"/>
    </physiologicalReaction>
</comment>
<evidence type="ECO:0000256" key="2">
    <source>
        <dbReference type="ARBA" id="ARBA00004930"/>
    </source>
</evidence>
<comment type="similarity">
    <text evidence="3">Belongs to the ATP-dependent AMP-binding enzyme family.</text>
</comment>
<feature type="transmembrane region" description="Helical" evidence="12">
    <location>
        <begin position="234"/>
        <end position="255"/>
    </location>
</feature>
<feature type="domain" description="AMP-binding enzyme C-terminal" evidence="14">
    <location>
        <begin position="470"/>
        <end position="545"/>
    </location>
</feature>
<dbReference type="PROSITE" id="PS00455">
    <property type="entry name" value="AMP_BINDING"/>
    <property type="match status" value="1"/>
</dbReference>
<comment type="catalytic activity">
    <reaction evidence="9">
        <text>(E)-4-coumarate + ATP + H(+) = (E)-4-coumaroyl-AMP + diphosphate</text>
        <dbReference type="Rhea" id="RHEA:72419"/>
        <dbReference type="ChEBI" id="CHEBI:12876"/>
        <dbReference type="ChEBI" id="CHEBI:15378"/>
        <dbReference type="ChEBI" id="CHEBI:30616"/>
        <dbReference type="ChEBI" id="CHEBI:33019"/>
        <dbReference type="ChEBI" id="CHEBI:192348"/>
    </reaction>
    <physiologicalReaction direction="left-to-right" evidence="9">
        <dbReference type="Rhea" id="RHEA:72420"/>
    </physiologicalReaction>
</comment>
<comment type="cofactor">
    <cofactor evidence="1">
        <name>Mg(2+)</name>
        <dbReference type="ChEBI" id="CHEBI:18420"/>
    </cofactor>
</comment>
<evidence type="ECO:0000256" key="10">
    <source>
        <dbReference type="ARBA" id="ARBA00034223"/>
    </source>
</evidence>
<dbReference type="OrthoDB" id="10253869at2759"/>
<evidence type="ECO:0000256" key="5">
    <source>
        <dbReference type="ARBA" id="ARBA00022598"/>
    </source>
</evidence>
<dbReference type="GO" id="GO:0009698">
    <property type="term" value="P:phenylpropanoid metabolic process"/>
    <property type="evidence" value="ECO:0007669"/>
    <property type="project" value="UniProtKB-KW"/>
</dbReference>
<feature type="domain" description="AMP-dependent synthetase/ligase" evidence="13">
    <location>
        <begin position="34"/>
        <end position="399"/>
    </location>
</feature>
<dbReference type="SUPFAM" id="SSF56801">
    <property type="entry name" value="Acetyl-CoA synthetase-like"/>
    <property type="match status" value="2"/>
</dbReference>
<dbReference type="GO" id="GO:0005524">
    <property type="term" value="F:ATP binding"/>
    <property type="evidence" value="ECO:0007669"/>
    <property type="project" value="UniProtKB-KW"/>
</dbReference>
<dbReference type="InterPro" id="IPR000873">
    <property type="entry name" value="AMP-dep_synth/lig_dom"/>
</dbReference>
<dbReference type="PANTHER" id="PTHR24096">
    <property type="entry name" value="LONG-CHAIN-FATTY-ACID--COA LIGASE"/>
    <property type="match status" value="1"/>
</dbReference>
<evidence type="ECO:0000256" key="9">
    <source>
        <dbReference type="ARBA" id="ARBA00034219"/>
    </source>
</evidence>
<dbReference type="FunFam" id="3.40.50.12780:FF:000003">
    <property type="entry name" value="Long-chain-fatty-acid--CoA ligase FadD"/>
    <property type="match status" value="1"/>
</dbReference>
<evidence type="ECO:0000256" key="12">
    <source>
        <dbReference type="SAM" id="Phobius"/>
    </source>
</evidence>
<dbReference type="PANTHER" id="PTHR24096:SF406">
    <property type="entry name" value="4-COUMARATE--COA LIGASE 2"/>
    <property type="match status" value="1"/>
</dbReference>
<name>A0A5A7R4M8_STRAF</name>
<comment type="pathway">
    <text evidence="2">Phytoalexin biosynthesis; 3,4',5-trihydroxystilbene biosynthesis; 3,4',5-trihydroxystilbene from trans-4-coumarate: step 1/2.</text>
</comment>
<gene>
    <name evidence="15" type="ORF">STAS_30086</name>
</gene>
<evidence type="ECO:0000256" key="8">
    <source>
        <dbReference type="ARBA" id="ARBA00023051"/>
    </source>
</evidence>
<dbReference type="GO" id="GO:0106286">
    <property type="term" value="F:(E)-caffeate-CoA ligase activity"/>
    <property type="evidence" value="ECO:0007669"/>
    <property type="project" value="UniProtKB-ARBA"/>
</dbReference>
<comment type="catalytic activity">
    <reaction evidence="10">
        <text>(E)-4-coumaroyl-AMP + CoA = (E)-4-coumaroyl-CoA + AMP + H(+)</text>
        <dbReference type="Rhea" id="RHEA:72423"/>
        <dbReference type="ChEBI" id="CHEBI:15378"/>
        <dbReference type="ChEBI" id="CHEBI:57287"/>
        <dbReference type="ChEBI" id="CHEBI:85008"/>
        <dbReference type="ChEBI" id="CHEBI:192348"/>
        <dbReference type="ChEBI" id="CHEBI:456215"/>
    </reaction>
    <physiologicalReaction direction="left-to-right" evidence="10">
        <dbReference type="Rhea" id="RHEA:72424"/>
    </physiologicalReaction>
</comment>
<accession>A0A5A7R4M8</accession>
<organism evidence="15 16">
    <name type="scientific">Striga asiatica</name>
    <name type="common">Asiatic witchweed</name>
    <name type="synonym">Buchnera asiatica</name>
    <dbReference type="NCBI Taxonomy" id="4170"/>
    <lineage>
        <taxon>Eukaryota</taxon>
        <taxon>Viridiplantae</taxon>
        <taxon>Streptophyta</taxon>
        <taxon>Embryophyta</taxon>
        <taxon>Tracheophyta</taxon>
        <taxon>Spermatophyta</taxon>
        <taxon>Magnoliopsida</taxon>
        <taxon>eudicotyledons</taxon>
        <taxon>Gunneridae</taxon>
        <taxon>Pentapetalae</taxon>
        <taxon>asterids</taxon>
        <taxon>lamiids</taxon>
        <taxon>Lamiales</taxon>
        <taxon>Orobanchaceae</taxon>
        <taxon>Buchnereae</taxon>
        <taxon>Striga</taxon>
    </lineage>
</organism>
<dbReference type="Gene3D" id="3.40.50.12780">
    <property type="entry name" value="N-terminal domain of ligase-like"/>
    <property type="match status" value="1"/>
</dbReference>
<keyword evidence="16" id="KW-1185">Reference proteome</keyword>
<dbReference type="AlphaFoldDB" id="A0A5A7R4M8"/>
<keyword evidence="12" id="KW-0812">Transmembrane</keyword>
<keyword evidence="12" id="KW-1133">Transmembrane helix</keyword>
<dbReference type="EMBL" id="BKCP01010403">
    <property type="protein sequence ID" value="GER52625.1"/>
    <property type="molecule type" value="Genomic_DNA"/>
</dbReference>
<evidence type="ECO:0000256" key="3">
    <source>
        <dbReference type="ARBA" id="ARBA00006432"/>
    </source>
</evidence>
<keyword evidence="6" id="KW-0547">Nucleotide-binding</keyword>
<sequence length="555" mass="59307">MESKAYENDNHIFRSKLPDIPIPDHLPVHAYIFQNLHRHPSRPALIDSATGKTLTHSEVELAAGKLAAGLHGRLGIRRGHVIMLLLHNSPEFVISFLAASMAGATVTTANPNYTASEIASQAAVSGPAVVITHSSYAGKVTSSSGARNPIVLTIDSRRFSELEESDERLLPESGGGRSSDTAALLFSSGTTGMPKAVMLSHRNLVACLAQKGGGENPNFHVDGERDVALCVLPLFHVFSLAMVLVVIRAGAAVVIMPRFEVGAVLEAIGRYRVTIAPLVPPALLAIVKSSAAGGGKYDLSTVRKVYSGAAPMGRELEAAVRERLPNAVIGQGYGMTEAGVISISLGFAKKPFGFKSGSCGTVVRNVEMKVIDPLTGASLSRNQKGEICVRGVSIMKGYYNDLEATKRTIDGDGWLHTGDIGYVDDDDELFIVDRLKELIKYKGFHVAPAELEALLIAHPSISDAAVAPAELEALLIAHPSISDAAVVPMKDEAAGEVPVAFVVPTNGSNISEEDIKQKKKHIVVSYKQINRVFFTKEIPRAPSGKILRKNLRSRI</sequence>
<evidence type="ECO:0000313" key="15">
    <source>
        <dbReference type="EMBL" id="GER52625.1"/>
    </source>
</evidence>
<keyword evidence="5 15" id="KW-0436">Ligase</keyword>
<comment type="caution">
    <text evidence="15">The sequence shown here is derived from an EMBL/GenBank/DDBJ whole genome shotgun (WGS) entry which is preliminary data.</text>
</comment>
<evidence type="ECO:0000256" key="1">
    <source>
        <dbReference type="ARBA" id="ARBA00001946"/>
    </source>
</evidence>
<evidence type="ECO:0000313" key="16">
    <source>
        <dbReference type="Proteomes" id="UP000325081"/>
    </source>
</evidence>
<dbReference type="Pfam" id="PF00501">
    <property type="entry name" value="AMP-binding"/>
    <property type="match status" value="1"/>
</dbReference>
<dbReference type="InterPro" id="IPR020845">
    <property type="entry name" value="AMP-binding_CS"/>
</dbReference>
<dbReference type="EC" id="6.2.1.12" evidence="4"/>
<keyword evidence="7" id="KW-0067">ATP-binding</keyword>
<evidence type="ECO:0000256" key="4">
    <source>
        <dbReference type="ARBA" id="ARBA00012959"/>
    </source>
</evidence>
<evidence type="ECO:0000256" key="6">
    <source>
        <dbReference type="ARBA" id="ARBA00022741"/>
    </source>
</evidence>
<dbReference type="Gene3D" id="3.30.300.30">
    <property type="match status" value="2"/>
</dbReference>
<keyword evidence="8" id="KW-0587">Phenylpropanoid metabolism</keyword>
<dbReference type="InterPro" id="IPR045851">
    <property type="entry name" value="AMP-bd_C_sf"/>
</dbReference>
<keyword evidence="12" id="KW-0472">Membrane</keyword>